<feature type="transmembrane region" description="Helical" evidence="1">
    <location>
        <begin position="175"/>
        <end position="191"/>
    </location>
</feature>
<keyword evidence="3" id="KW-1185">Reference proteome</keyword>
<gene>
    <name evidence="2" type="ORF">CLW00_10560</name>
</gene>
<keyword evidence="1" id="KW-1133">Transmembrane helix</keyword>
<reference evidence="2 3" key="1">
    <citation type="submission" date="2018-03" db="EMBL/GenBank/DDBJ databases">
        <title>Genomic Encyclopedia of Archaeal and Bacterial Type Strains, Phase II (KMG-II): from individual species to whole genera.</title>
        <authorList>
            <person name="Goeker M."/>
        </authorList>
    </citation>
    <scope>NUCLEOTIDE SEQUENCE [LARGE SCALE GENOMIC DNA]</scope>
    <source>
        <strain evidence="2 3">DSM 27929</strain>
    </source>
</reference>
<keyword evidence="1" id="KW-0472">Membrane</keyword>
<proteinExistence type="predicted"/>
<dbReference type="AlphaFoldDB" id="A0A2T0WML0"/>
<dbReference type="Proteomes" id="UP000238157">
    <property type="component" value="Unassembled WGS sequence"/>
</dbReference>
<evidence type="ECO:0000313" key="2">
    <source>
        <dbReference type="EMBL" id="PRY87940.1"/>
    </source>
</evidence>
<comment type="caution">
    <text evidence="2">The sequence shown here is derived from an EMBL/GenBank/DDBJ whole genome shotgun (WGS) entry which is preliminary data.</text>
</comment>
<evidence type="ECO:0000313" key="3">
    <source>
        <dbReference type="Proteomes" id="UP000238157"/>
    </source>
</evidence>
<name>A0A2T0WML0_9BACT</name>
<sequence>MTDKIVFLVLLNLCIQLFPLSAQYIARTNEGDTLTIYIHKIKSEKLVYRMDNNQKGPKLRKPLTEISSISKQDEETIFFLEGERIPVEASEMFLNGWNDASTFYPGNRTAENLVLAGSTIQPLAGLLAAIFISQEPPKEHNLNYPDEAMMEEENYRLGYEDQAFKIKDRRVMNKWWIGFGVNMVLTTVVLLM</sequence>
<dbReference type="EMBL" id="PVTR01000005">
    <property type="protein sequence ID" value="PRY87940.1"/>
    <property type="molecule type" value="Genomic_DNA"/>
</dbReference>
<accession>A0A2T0WML0</accession>
<evidence type="ECO:0000256" key="1">
    <source>
        <dbReference type="SAM" id="Phobius"/>
    </source>
</evidence>
<organism evidence="2 3">
    <name type="scientific">Mongoliibacter ruber</name>
    <dbReference type="NCBI Taxonomy" id="1750599"/>
    <lineage>
        <taxon>Bacteria</taxon>
        <taxon>Pseudomonadati</taxon>
        <taxon>Bacteroidota</taxon>
        <taxon>Cytophagia</taxon>
        <taxon>Cytophagales</taxon>
        <taxon>Cyclobacteriaceae</taxon>
        <taxon>Mongoliibacter</taxon>
    </lineage>
</organism>
<protein>
    <submittedName>
        <fullName evidence="2">Uncharacterized protein</fullName>
    </submittedName>
</protein>
<keyword evidence="1" id="KW-0812">Transmembrane</keyword>